<feature type="compositionally biased region" description="Basic and acidic residues" evidence="1">
    <location>
        <begin position="83"/>
        <end position="93"/>
    </location>
</feature>
<name>A0A2T7PZK1_POMCA</name>
<sequence length="112" mass="12312">MKGTGQATIVKETGVQDFASQRTDTFACLQCALGSQWELLLSNTSERPHVVSTKARAQAEDVQSAGADHPMLDCAAQKCHHPTTKESLTRERAIGSTQSWRQNPGWWWGQNG</sequence>
<feature type="region of interest" description="Disordered" evidence="1">
    <location>
        <begin position="82"/>
        <end position="112"/>
    </location>
</feature>
<dbReference type="AlphaFoldDB" id="A0A2T7PZK1"/>
<evidence type="ECO:0000256" key="1">
    <source>
        <dbReference type="SAM" id="MobiDB-lite"/>
    </source>
</evidence>
<evidence type="ECO:0000313" key="3">
    <source>
        <dbReference type="Proteomes" id="UP000245119"/>
    </source>
</evidence>
<reference evidence="2 3" key="1">
    <citation type="submission" date="2018-04" db="EMBL/GenBank/DDBJ databases">
        <title>The genome of golden apple snail Pomacea canaliculata provides insight into stress tolerance and invasive adaptation.</title>
        <authorList>
            <person name="Liu C."/>
            <person name="Liu B."/>
            <person name="Ren Y."/>
            <person name="Zhang Y."/>
            <person name="Wang H."/>
            <person name="Li S."/>
            <person name="Jiang F."/>
            <person name="Yin L."/>
            <person name="Zhang G."/>
            <person name="Qian W."/>
            <person name="Fan W."/>
        </authorList>
    </citation>
    <scope>NUCLEOTIDE SEQUENCE [LARGE SCALE GENOMIC DNA]</scope>
    <source>
        <strain evidence="2">SZHN2017</strain>
        <tissue evidence="2">Muscle</tissue>
    </source>
</reference>
<dbReference type="EMBL" id="PZQS01000001">
    <property type="protein sequence ID" value="PVD38856.1"/>
    <property type="molecule type" value="Genomic_DNA"/>
</dbReference>
<organism evidence="2 3">
    <name type="scientific">Pomacea canaliculata</name>
    <name type="common">Golden apple snail</name>
    <dbReference type="NCBI Taxonomy" id="400727"/>
    <lineage>
        <taxon>Eukaryota</taxon>
        <taxon>Metazoa</taxon>
        <taxon>Spiralia</taxon>
        <taxon>Lophotrochozoa</taxon>
        <taxon>Mollusca</taxon>
        <taxon>Gastropoda</taxon>
        <taxon>Caenogastropoda</taxon>
        <taxon>Architaenioglossa</taxon>
        <taxon>Ampullarioidea</taxon>
        <taxon>Ampullariidae</taxon>
        <taxon>Pomacea</taxon>
    </lineage>
</organism>
<keyword evidence="3" id="KW-1185">Reference proteome</keyword>
<proteinExistence type="predicted"/>
<gene>
    <name evidence="2" type="ORF">C0Q70_01480</name>
</gene>
<comment type="caution">
    <text evidence="2">The sequence shown here is derived from an EMBL/GenBank/DDBJ whole genome shotgun (WGS) entry which is preliminary data.</text>
</comment>
<dbReference type="Proteomes" id="UP000245119">
    <property type="component" value="Linkage Group LG1"/>
</dbReference>
<evidence type="ECO:0000313" key="2">
    <source>
        <dbReference type="EMBL" id="PVD38856.1"/>
    </source>
</evidence>
<accession>A0A2T7PZK1</accession>
<protein>
    <submittedName>
        <fullName evidence="2">Uncharacterized protein</fullName>
    </submittedName>
</protein>